<evidence type="ECO:0000256" key="1">
    <source>
        <dbReference type="ARBA" id="ARBA00005953"/>
    </source>
</evidence>
<dbReference type="InterPro" id="IPR029069">
    <property type="entry name" value="HotDog_dom_sf"/>
</dbReference>
<accession>A0A953ND07</accession>
<reference evidence="3" key="1">
    <citation type="submission" date="2021-07" db="EMBL/GenBank/DDBJ databases">
        <title>New genus and species of the family Alcaligenaceae.</title>
        <authorList>
            <person name="Hahn M.W."/>
        </authorList>
    </citation>
    <scope>NUCLEOTIDE SEQUENCE</scope>
    <source>
        <strain evidence="3">LF4-65</strain>
    </source>
</reference>
<dbReference type="InterPro" id="IPR050563">
    <property type="entry name" value="4-hydroxybenzoyl-CoA_TE"/>
</dbReference>
<sequence>MSNQSTDTIRSVPLYKKDFSFFEAVTLRWADNDSYGHVNNAHYYSFFDTAVDAFLLHYNLRPYIAGPYQTLVVASECRYFSQVSAPGTIQVAVRPGRLGRSSITYEVAVFTADSDQAAAQGLFVHVCVDRQSQRPEALPEPFCKEIERLKSM</sequence>
<proteinExistence type="inferred from homology"/>
<protein>
    <submittedName>
        <fullName evidence="3">Acyl-CoA thioesterase</fullName>
    </submittedName>
</protein>
<keyword evidence="4" id="KW-1185">Reference proteome</keyword>
<dbReference type="GO" id="GO:0047617">
    <property type="term" value="F:fatty acyl-CoA hydrolase activity"/>
    <property type="evidence" value="ECO:0007669"/>
    <property type="project" value="TreeGrafter"/>
</dbReference>
<organism evidence="3 4">
    <name type="scientific">Zwartia hollandica</name>
    <dbReference type="NCBI Taxonomy" id="324606"/>
    <lineage>
        <taxon>Bacteria</taxon>
        <taxon>Pseudomonadati</taxon>
        <taxon>Pseudomonadota</taxon>
        <taxon>Betaproteobacteria</taxon>
        <taxon>Burkholderiales</taxon>
        <taxon>Alcaligenaceae</taxon>
        <taxon>Zwartia</taxon>
    </lineage>
</organism>
<evidence type="ECO:0000256" key="2">
    <source>
        <dbReference type="ARBA" id="ARBA00022801"/>
    </source>
</evidence>
<evidence type="ECO:0000313" key="4">
    <source>
        <dbReference type="Proteomes" id="UP000739565"/>
    </source>
</evidence>
<dbReference type="CDD" id="cd00586">
    <property type="entry name" value="4HBT"/>
    <property type="match status" value="1"/>
</dbReference>
<dbReference type="AlphaFoldDB" id="A0A953ND07"/>
<dbReference type="Gene3D" id="3.10.129.10">
    <property type="entry name" value="Hotdog Thioesterase"/>
    <property type="match status" value="1"/>
</dbReference>
<dbReference type="PANTHER" id="PTHR31793:SF27">
    <property type="entry name" value="NOVEL THIOESTERASE SUPERFAMILY DOMAIN AND SAPOSIN A-TYPE DOMAIN CONTAINING PROTEIN (0610012H03RIK)"/>
    <property type="match status" value="1"/>
</dbReference>
<dbReference type="PANTHER" id="PTHR31793">
    <property type="entry name" value="4-HYDROXYBENZOYL-COA THIOESTERASE FAMILY MEMBER"/>
    <property type="match status" value="1"/>
</dbReference>
<dbReference type="RefSeq" id="WP_259661373.1">
    <property type="nucleotide sequence ID" value="NZ_JAHXRI010000007.1"/>
</dbReference>
<evidence type="ECO:0000313" key="3">
    <source>
        <dbReference type="EMBL" id="MBZ1350971.1"/>
    </source>
</evidence>
<name>A0A953ND07_9BURK</name>
<comment type="caution">
    <text evidence="3">The sequence shown here is derived from an EMBL/GenBank/DDBJ whole genome shotgun (WGS) entry which is preliminary data.</text>
</comment>
<dbReference type="Pfam" id="PF13279">
    <property type="entry name" value="4HBT_2"/>
    <property type="match status" value="1"/>
</dbReference>
<comment type="similarity">
    <text evidence="1">Belongs to the 4-hydroxybenzoyl-CoA thioesterase family.</text>
</comment>
<dbReference type="Proteomes" id="UP000739565">
    <property type="component" value="Unassembled WGS sequence"/>
</dbReference>
<keyword evidence="2" id="KW-0378">Hydrolase</keyword>
<gene>
    <name evidence="3" type="ORF">KZZ10_09975</name>
</gene>
<dbReference type="EMBL" id="JAHXRI010000007">
    <property type="protein sequence ID" value="MBZ1350971.1"/>
    <property type="molecule type" value="Genomic_DNA"/>
</dbReference>
<dbReference type="SUPFAM" id="SSF54637">
    <property type="entry name" value="Thioesterase/thiol ester dehydrase-isomerase"/>
    <property type="match status" value="1"/>
</dbReference>